<dbReference type="EMBL" id="RCCE01000005">
    <property type="protein sequence ID" value="RLJ41365.1"/>
    <property type="molecule type" value="Genomic_DNA"/>
</dbReference>
<dbReference type="RefSeq" id="WP_121026306.1">
    <property type="nucleotide sequence ID" value="NZ_RCCE01000005.1"/>
</dbReference>
<dbReference type="AlphaFoldDB" id="A0A497VMD3"/>
<feature type="transmembrane region" description="Helical" evidence="1">
    <location>
        <begin position="231"/>
        <end position="255"/>
    </location>
</feature>
<feature type="transmembrane region" description="Helical" evidence="1">
    <location>
        <begin position="176"/>
        <end position="200"/>
    </location>
</feature>
<organism evidence="2 3">
    <name type="scientific">Litoreibacter meonggei</name>
    <dbReference type="NCBI Taxonomy" id="1049199"/>
    <lineage>
        <taxon>Bacteria</taxon>
        <taxon>Pseudomonadati</taxon>
        <taxon>Pseudomonadota</taxon>
        <taxon>Alphaproteobacteria</taxon>
        <taxon>Rhodobacterales</taxon>
        <taxon>Roseobacteraceae</taxon>
        <taxon>Litoreibacter</taxon>
    </lineage>
</organism>
<keyword evidence="1" id="KW-1133">Transmembrane helix</keyword>
<feature type="transmembrane region" description="Helical" evidence="1">
    <location>
        <begin position="103"/>
        <end position="126"/>
    </location>
</feature>
<feature type="transmembrane region" description="Helical" evidence="1">
    <location>
        <begin position="146"/>
        <end position="169"/>
    </location>
</feature>
<feature type="transmembrane region" description="Helical" evidence="1">
    <location>
        <begin position="261"/>
        <end position="285"/>
    </location>
</feature>
<accession>A0A497VMD3</accession>
<sequence>MGDSANVTGVQGRAWSRLTQGLFNRRVATKQKDGHRGTMRQAIDIFSYGLTQLFGNFGTALRLTGLVWILASLLVYVLGYALIGAPIGAMAIRPDVEGQMPELSATFTTLSLVINLLAVAWVSLIWSRYCLGADTPSGVIPSLKGVPFGGFLMTLILVVASVGAAAFVLSSLGSLALPYIPFLVGIFVYPIIGACIVIWLFLKIGAALPAAAAGQVLSLAQAWSGSRDNGLWLLAILAVVFVTLLSVPAAMLSGLLIPSNIANVVISWIIVMVGTGWLVAIFRLIPPVPK</sequence>
<feature type="transmembrane region" description="Helical" evidence="1">
    <location>
        <begin position="206"/>
        <end position="224"/>
    </location>
</feature>
<protein>
    <submittedName>
        <fullName evidence="2">Uncharacterized protein</fullName>
    </submittedName>
</protein>
<keyword evidence="1" id="KW-0812">Transmembrane</keyword>
<evidence type="ECO:0000256" key="1">
    <source>
        <dbReference type="SAM" id="Phobius"/>
    </source>
</evidence>
<name>A0A497VMD3_9RHOB</name>
<dbReference type="Proteomes" id="UP000269157">
    <property type="component" value="Unassembled WGS sequence"/>
</dbReference>
<reference evidence="2 3" key="1">
    <citation type="submission" date="2018-10" db="EMBL/GenBank/DDBJ databases">
        <title>Genomic Encyclopedia of Archaeal and Bacterial Type Strains, Phase II (KMG-II): from individual species to whole genera.</title>
        <authorList>
            <person name="Goeker M."/>
        </authorList>
    </citation>
    <scope>NUCLEOTIDE SEQUENCE [LARGE SCALE GENOMIC DNA]</scope>
    <source>
        <strain evidence="2 3">DSM 29466</strain>
    </source>
</reference>
<keyword evidence="3" id="KW-1185">Reference proteome</keyword>
<evidence type="ECO:0000313" key="2">
    <source>
        <dbReference type="EMBL" id="RLJ41365.1"/>
    </source>
</evidence>
<dbReference type="OrthoDB" id="7823532at2"/>
<feature type="transmembrane region" description="Helical" evidence="1">
    <location>
        <begin position="66"/>
        <end position="91"/>
    </location>
</feature>
<gene>
    <name evidence="2" type="ORF">BCF46_3158</name>
</gene>
<keyword evidence="1" id="KW-0472">Membrane</keyword>
<evidence type="ECO:0000313" key="3">
    <source>
        <dbReference type="Proteomes" id="UP000269157"/>
    </source>
</evidence>
<proteinExistence type="predicted"/>
<comment type="caution">
    <text evidence="2">The sequence shown here is derived from an EMBL/GenBank/DDBJ whole genome shotgun (WGS) entry which is preliminary data.</text>
</comment>